<dbReference type="Pfam" id="PF13712">
    <property type="entry name" value="Glyco_tranf_2_5"/>
    <property type="match status" value="1"/>
</dbReference>
<gene>
    <name evidence="2" type="ORF">ACFR99_04435</name>
</gene>
<dbReference type="SUPFAM" id="SSF53448">
    <property type="entry name" value="Nucleotide-diphospho-sugar transferases"/>
    <property type="match status" value="1"/>
</dbReference>
<dbReference type="InterPro" id="IPR059123">
    <property type="entry name" value="StrF_dom"/>
</dbReference>
<evidence type="ECO:0000313" key="2">
    <source>
        <dbReference type="EMBL" id="MFD1562791.1"/>
    </source>
</evidence>
<dbReference type="EMBL" id="JBHUDI010000003">
    <property type="protein sequence ID" value="MFD1562791.1"/>
    <property type="molecule type" value="Genomic_DNA"/>
</dbReference>
<reference evidence="2 3" key="1">
    <citation type="journal article" date="2019" name="Int. J. Syst. Evol. Microbiol.">
        <title>The Global Catalogue of Microorganisms (GCM) 10K type strain sequencing project: providing services to taxonomists for standard genome sequencing and annotation.</title>
        <authorList>
            <consortium name="The Broad Institute Genomics Platform"/>
            <consortium name="The Broad Institute Genome Sequencing Center for Infectious Disease"/>
            <person name="Wu L."/>
            <person name="Ma J."/>
        </authorList>
    </citation>
    <scope>NUCLEOTIDE SEQUENCE [LARGE SCALE GENOMIC DNA]</scope>
    <source>
        <strain evidence="2 3">CGMCC 1.12230</strain>
    </source>
</reference>
<dbReference type="CDD" id="cd00761">
    <property type="entry name" value="Glyco_tranf_GTA_type"/>
    <property type="match status" value="1"/>
</dbReference>
<evidence type="ECO:0000313" key="3">
    <source>
        <dbReference type="Proteomes" id="UP001597076"/>
    </source>
</evidence>
<evidence type="ECO:0000259" key="1">
    <source>
        <dbReference type="Pfam" id="PF13712"/>
    </source>
</evidence>
<organism evidence="2 3">
    <name type="scientific">Haloarchaeobius amylolyticus</name>
    <dbReference type="NCBI Taxonomy" id="1198296"/>
    <lineage>
        <taxon>Archaea</taxon>
        <taxon>Methanobacteriati</taxon>
        <taxon>Methanobacteriota</taxon>
        <taxon>Stenosarchaea group</taxon>
        <taxon>Halobacteria</taxon>
        <taxon>Halobacteriales</taxon>
        <taxon>Halorubellaceae</taxon>
        <taxon>Haloarchaeobius</taxon>
    </lineage>
</organism>
<dbReference type="AlphaFoldDB" id="A0ABD6BCJ2"/>
<sequence>MNDRPAFSIICVYNDRETLDEFLDTGLKNQTCRNFEKIYIDNRDSTYESASEALNEGAFKASGKYLVFIHQDVRLTPRYLSYSLSYLDEIDNLGVAGAAGVRSTGNCRSEGVNLIHHGQERKKWERGTHIESPKEVDSLDELILIVPKKVFEEERFSTSVCKGWHLYGVEYSIRMKKSGKKVVVLPLDLWHYSDGGWRDVRHDLTLLRIIHQYPDLQCIHTTGGSWPAARWYVALRILRKTLAGSLFKWPQRLAD</sequence>
<dbReference type="InterPro" id="IPR029044">
    <property type="entry name" value="Nucleotide-diphossugar_trans"/>
</dbReference>
<proteinExistence type="predicted"/>
<protein>
    <submittedName>
        <fullName evidence="2">Glycosyltransferase</fullName>
    </submittedName>
</protein>
<feature type="domain" description="Streptomycin biosynthesis protein StrF" evidence="1">
    <location>
        <begin position="35"/>
        <end position="185"/>
    </location>
</feature>
<keyword evidence="3" id="KW-1185">Reference proteome</keyword>
<name>A0ABD6BCJ2_9EURY</name>
<dbReference type="RefSeq" id="WP_390284741.1">
    <property type="nucleotide sequence ID" value="NZ_JBHUDI010000003.1"/>
</dbReference>
<accession>A0ABD6BCJ2</accession>
<comment type="caution">
    <text evidence="2">The sequence shown here is derived from an EMBL/GenBank/DDBJ whole genome shotgun (WGS) entry which is preliminary data.</text>
</comment>
<dbReference type="Proteomes" id="UP001597076">
    <property type="component" value="Unassembled WGS sequence"/>
</dbReference>
<dbReference type="Gene3D" id="3.90.550.10">
    <property type="entry name" value="Spore Coat Polysaccharide Biosynthesis Protein SpsA, Chain A"/>
    <property type="match status" value="1"/>
</dbReference>